<evidence type="ECO:0000256" key="4">
    <source>
        <dbReference type="ARBA" id="ARBA00022723"/>
    </source>
</evidence>
<dbReference type="InterPro" id="IPR011057">
    <property type="entry name" value="Mss4-like_sf"/>
</dbReference>
<dbReference type="PANTHER" id="PTHR10173">
    <property type="entry name" value="METHIONINE SULFOXIDE REDUCTASE"/>
    <property type="match status" value="1"/>
</dbReference>
<comment type="catalytic activity">
    <reaction evidence="7">
        <text>L-methionyl-[protein] + [thioredoxin]-disulfide + H2O = L-methionyl-(R)-S-oxide-[protein] + [thioredoxin]-dithiol</text>
        <dbReference type="Rhea" id="RHEA:24164"/>
        <dbReference type="Rhea" id="RHEA-COMP:10698"/>
        <dbReference type="Rhea" id="RHEA-COMP:10700"/>
        <dbReference type="Rhea" id="RHEA-COMP:12313"/>
        <dbReference type="Rhea" id="RHEA-COMP:12314"/>
        <dbReference type="ChEBI" id="CHEBI:15377"/>
        <dbReference type="ChEBI" id="CHEBI:16044"/>
        <dbReference type="ChEBI" id="CHEBI:29950"/>
        <dbReference type="ChEBI" id="CHEBI:45764"/>
        <dbReference type="ChEBI" id="CHEBI:50058"/>
        <dbReference type="EC" id="1.8.4.12"/>
    </reaction>
</comment>
<keyword evidence="4" id="KW-0479">Metal-binding</keyword>
<dbReference type="EMBL" id="UINC01002815">
    <property type="protein sequence ID" value="SVA00556.1"/>
    <property type="molecule type" value="Genomic_DNA"/>
</dbReference>
<dbReference type="NCBIfam" id="TIGR00357">
    <property type="entry name" value="peptide-methionine (R)-S-oxide reductase MsrB"/>
    <property type="match status" value="1"/>
</dbReference>
<sequence>MTNEKDSSDLTAEQRYVTQEQGTEPAFSGKYNDTKAEGSYNCVCCGAELFSSSSKFDSGTGWPSFWEPASEESVDMEEDLSLGIKRIEVHCQKCEAHLGHVFPDGPQPTGLRYCINSVSLDLKPKNLEED</sequence>
<dbReference type="HAMAP" id="MF_01400">
    <property type="entry name" value="MsrB"/>
    <property type="match status" value="1"/>
</dbReference>
<dbReference type="PROSITE" id="PS51790">
    <property type="entry name" value="MSRB"/>
    <property type="match status" value="1"/>
</dbReference>
<evidence type="ECO:0000256" key="1">
    <source>
        <dbReference type="ARBA" id="ARBA00001947"/>
    </source>
</evidence>
<dbReference type="GO" id="GO:0030091">
    <property type="term" value="P:protein repair"/>
    <property type="evidence" value="ECO:0007669"/>
    <property type="project" value="InterPro"/>
</dbReference>
<dbReference type="GO" id="GO:0033743">
    <property type="term" value="F:peptide-methionine (R)-S-oxide reductase activity"/>
    <property type="evidence" value="ECO:0007669"/>
    <property type="project" value="UniProtKB-EC"/>
</dbReference>
<dbReference type="InterPro" id="IPR028427">
    <property type="entry name" value="Met_Sox_Rdtase_MsrB"/>
</dbReference>
<evidence type="ECO:0000256" key="2">
    <source>
        <dbReference type="ARBA" id="ARBA00007174"/>
    </source>
</evidence>
<evidence type="ECO:0000256" key="6">
    <source>
        <dbReference type="ARBA" id="ARBA00023002"/>
    </source>
</evidence>
<dbReference type="PANTHER" id="PTHR10173:SF52">
    <property type="entry name" value="METHIONINE-R-SULFOXIDE REDUCTASE B1"/>
    <property type="match status" value="1"/>
</dbReference>
<evidence type="ECO:0000256" key="5">
    <source>
        <dbReference type="ARBA" id="ARBA00022833"/>
    </source>
</evidence>
<dbReference type="GO" id="GO:0006979">
    <property type="term" value="P:response to oxidative stress"/>
    <property type="evidence" value="ECO:0007669"/>
    <property type="project" value="InterPro"/>
</dbReference>
<evidence type="ECO:0000313" key="10">
    <source>
        <dbReference type="EMBL" id="SVA00556.1"/>
    </source>
</evidence>
<dbReference type="Gene3D" id="2.170.150.20">
    <property type="entry name" value="Peptide methionine sulfoxide reductase"/>
    <property type="match status" value="1"/>
</dbReference>
<feature type="region of interest" description="Disordered" evidence="8">
    <location>
        <begin position="1"/>
        <end position="30"/>
    </location>
</feature>
<gene>
    <name evidence="10" type="ORF">METZ01_LOCUS53410</name>
</gene>
<dbReference type="AlphaFoldDB" id="A0A381S948"/>
<keyword evidence="5" id="KW-0862">Zinc</keyword>
<evidence type="ECO:0000256" key="7">
    <source>
        <dbReference type="ARBA" id="ARBA00048488"/>
    </source>
</evidence>
<dbReference type="SUPFAM" id="SSF51316">
    <property type="entry name" value="Mss4-like"/>
    <property type="match status" value="1"/>
</dbReference>
<keyword evidence="6" id="KW-0560">Oxidoreductase</keyword>
<dbReference type="InterPro" id="IPR002579">
    <property type="entry name" value="Met_Sox_Rdtase_MsrB_dom"/>
</dbReference>
<proteinExistence type="inferred from homology"/>
<evidence type="ECO:0000256" key="8">
    <source>
        <dbReference type="SAM" id="MobiDB-lite"/>
    </source>
</evidence>
<reference evidence="10" key="1">
    <citation type="submission" date="2018-05" db="EMBL/GenBank/DDBJ databases">
        <authorList>
            <person name="Lanie J.A."/>
            <person name="Ng W.-L."/>
            <person name="Kazmierczak K.M."/>
            <person name="Andrzejewski T.M."/>
            <person name="Davidsen T.M."/>
            <person name="Wayne K.J."/>
            <person name="Tettelin H."/>
            <person name="Glass J.I."/>
            <person name="Rusch D."/>
            <person name="Podicherti R."/>
            <person name="Tsui H.-C.T."/>
            <person name="Winkler M.E."/>
        </authorList>
    </citation>
    <scope>NUCLEOTIDE SEQUENCE</scope>
</reference>
<protein>
    <recommendedName>
        <fullName evidence="3">peptide-methionine (R)-S-oxide reductase</fullName>
        <ecNumber evidence="3">1.8.4.12</ecNumber>
    </recommendedName>
</protein>
<dbReference type="EC" id="1.8.4.12" evidence="3"/>
<organism evidence="10">
    <name type="scientific">marine metagenome</name>
    <dbReference type="NCBI Taxonomy" id="408172"/>
    <lineage>
        <taxon>unclassified sequences</taxon>
        <taxon>metagenomes</taxon>
        <taxon>ecological metagenomes</taxon>
    </lineage>
</organism>
<dbReference type="Pfam" id="PF01641">
    <property type="entry name" value="SelR"/>
    <property type="match status" value="1"/>
</dbReference>
<comment type="cofactor">
    <cofactor evidence="1">
        <name>Zn(2+)</name>
        <dbReference type="ChEBI" id="CHEBI:29105"/>
    </cofactor>
</comment>
<dbReference type="FunFam" id="2.170.150.20:FF:000001">
    <property type="entry name" value="Peptide methionine sulfoxide reductase MsrB"/>
    <property type="match status" value="1"/>
</dbReference>
<evidence type="ECO:0000259" key="9">
    <source>
        <dbReference type="PROSITE" id="PS51790"/>
    </source>
</evidence>
<accession>A0A381S948</accession>
<feature type="domain" description="MsrB" evidence="9">
    <location>
        <begin position="3"/>
        <end position="125"/>
    </location>
</feature>
<comment type="similarity">
    <text evidence="2">Belongs to the MsrB Met sulfoxide reductase family.</text>
</comment>
<name>A0A381S948_9ZZZZ</name>
<dbReference type="GO" id="GO:0046872">
    <property type="term" value="F:metal ion binding"/>
    <property type="evidence" value="ECO:0007669"/>
    <property type="project" value="UniProtKB-KW"/>
</dbReference>
<dbReference type="GO" id="GO:0005737">
    <property type="term" value="C:cytoplasm"/>
    <property type="evidence" value="ECO:0007669"/>
    <property type="project" value="TreeGrafter"/>
</dbReference>
<evidence type="ECO:0000256" key="3">
    <source>
        <dbReference type="ARBA" id="ARBA00012499"/>
    </source>
</evidence>